<name>A0A8H7R2D7_9FUNG</name>
<dbReference type="InterPro" id="IPR013763">
    <property type="entry name" value="Cyclin-like_dom"/>
</dbReference>
<dbReference type="SUPFAM" id="SSF50465">
    <property type="entry name" value="EF-Tu/eEF-1alpha/eIF2-gamma C-terminal domain"/>
    <property type="match status" value="1"/>
</dbReference>
<dbReference type="InterPro" id="IPR000795">
    <property type="entry name" value="T_Tr_GTP-bd_dom"/>
</dbReference>
<dbReference type="Pfam" id="PF00009">
    <property type="entry name" value="GTP_EFTU"/>
    <property type="match status" value="1"/>
</dbReference>
<dbReference type="AlphaFoldDB" id="A0A8H7R2D7"/>
<organism evidence="6 7">
    <name type="scientific">Mucor saturninus</name>
    <dbReference type="NCBI Taxonomy" id="64648"/>
    <lineage>
        <taxon>Eukaryota</taxon>
        <taxon>Fungi</taxon>
        <taxon>Fungi incertae sedis</taxon>
        <taxon>Mucoromycota</taxon>
        <taxon>Mucoromycotina</taxon>
        <taxon>Mucoromycetes</taxon>
        <taxon>Mucorales</taxon>
        <taxon>Mucorineae</taxon>
        <taxon>Mucoraceae</taxon>
        <taxon>Mucor</taxon>
    </lineage>
</organism>
<keyword evidence="3" id="KW-0342">GTP-binding</keyword>
<dbReference type="Gene3D" id="2.40.30.10">
    <property type="entry name" value="Translation factors"/>
    <property type="match status" value="2"/>
</dbReference>
<dbReference type="InterPro" id="IPR004161">
    <property type="entry name" value="EFTu-like_2"/>
</dbReference>
<dbReference type="Pfam" id="PF03144">
    <property type="entry name" value="GTP_EFTU_D2"/>
    <property type="match status" value="1"/>
</dbReference>
<comment type="similarity">
    <text evidence="1">Belongs to the TRAFAC class translation factor GTPase superfamily. Classic translation factor GTPase family. EF-Tu/EF-1A subfamily.</text>
</comment>
<dbReference type="SUPFAM" id="SSF52540">
    <property type="entry name" value="P-loop containing nucleoside triphosphate hydrolases"/>
    <property type="match status" value="1"/>
</dbReference>
<proteinExistence type="inferred from homology"/>
<dbReference type="InterPro" id="IPR050055">
    <property type="entry name" value="EF-Tu_GTPase"/>
</dbReference>
<dbReference type="SUPFAM" id="SSF47954">
    <property type="entry name" value="Cyclin-like"/>
    <property type="match status" value="2"/>
</dbReference>
<dbReference type="InterPro" id="IPR027417">
    <property type="entry name" value="P-loop_NTPase"/>
</dbReference>
<dbReference type="CDD" id="cd04165">
    <property type="entry name" value="GTPBP1_like"/>
    <property type="match status" value="1"/>
</dbReference>
<evidence type="ECO:0000256" key="4">
    <source>
        <dbReference type="RuleBase" id="RU000383"/>
    </source>
</evidence>
<dbReference type="Gene3D" id="3.40.50.300">
    <property type="entry name" value="P-loop containing nucleotide triphosphate hydrolases"/>
    <property type="match status" value="1"/>
</dbReference>
<evidence type="ECO:0000259" key="5">
    <source>
        <dbReference type="PROSITE" id="PS51722"/>
    </source>
</evidence>
<dbReference type="PANTHER" id="PTHR43721:SF9">
    <property type="entry name" value="GTP-BINDING PROTEIN 1"/>
    <property type="match status" value="1"/>
</dbReference>
<dbReference type="InterPro" id="IPR035531">
    <property type="entry name" value="GTPBP1-like"/>
</dbReference>
<dbReference type="PANTHER" id="PTHR43721">
    <property type="entry name" value="ELONGATION FACTOR TU-RELATED"/>
    <property type="match status" value="1"/>
</dbReference>
<dbReference type="InterPro" id="IPR009000">
    <property type="entry name" value="Transl_B-barrel_sf"/>
</dbReference>
<comment type="similarity">
    <text evidence="4">Belongs to the cyclin family.</text>
</comment>
<dbReference type="FunFam" id="3.40.50.300:FF:000091">
    <property type="entry name" value="Probable GTP-binding protein 1"/>
    <property type="match status" value="1"/>
</dbReference>
<gene>
    <name evidence="6" type="ORF">INT47_006225</name>
</gene>
<feature type="domain" description="Tr-type G" evidence="5">
    <location>
        <begin position="145"/>
        <end position="375"/>
    </location>
</feature>
<dbReference type="InterPro" id="IPR009001">
    <property type="entry name" value="Transl_elong_EF1A/Init_IF2_C"/>
</dbReference>
<keyword evidence="4" id="KW-0195">Cyclin</keyword>
<dbReference type="EMBL" id="JAEPRD010000065">
    <property type="protein sequence ID" value="KAG2202033.1"/>
    <property type="molecule type" value="Genomic_DNA"/>
</dbReference>
<sequence>MTIYDTTDEAALLASALCNVSLSEQKQEAFDSLFNNLVDDKPNLKDILLNPKTQDIEYLKKLLNDRIDQGRGETLFEIGVEEDGSSMDLSRQEFEKALETITTVTNLLEADFANIDELNQLDIVTTKNTVAHLMIRKRPKSIQDLLEIRVAVVGNVDAGKSTLLGVLTKGVLDDGRGKARLNLFRHKHEIESGRTSSVGGEILGFDSKSRPITVNGKKSANQGWEEITDKAAKILSFVDLAGHEKYLKTTVFGMTGSAPEFAMLMVGANAGMIGMAKEHLGLALSLGIPVLVVITKIDSCPAHVLEKTIKELTAILKSKSCRKIPLFVENNHDVVVTAQNFVSERLCPIFQVSNVTGQGLDLIRNFLNILPSLAKYETIDQPFHFEINETYSVPFVGTVVSGVMRSGMIHIGDKVLLGPDHAGQFVTTTIKGIHLKRVSIPVARAGQSVTFALKNIRRTTIRKGQVLLSYEKDKPTPPSSRRFEAEVLVLYHSTTIKSKYQAMVHCGAVRQTASIITTDKTVLRTGDRAKVEFEFVKTPEYLTIGTRLVNFQRRANERCRKNYQVIGLNHTHTLNACFYGHDLKIIVFLEKIEPSISHMKMSGSSPLAPNTPSTPVLSAAITTGLSFKRHYRPYFTKRQLATLNSLKKNGAMTVKEINTRHASCKFIQDIGKKLGFPQKTISTSQALYHRFSLYYSTRDYSAQDISVTCIFVASKIEETTKKLKDILVAVHSVKYPDSKELEPEQVSEDRRRKIIGYEKMLLETLCFDFQLRHPFEYVIKFIKWIQAFQQSLDSKRLAKKAYQLAVDSFKTILCVEYPAHTIAAGCIYLASRLLKEQDATFQGLPESEPWDQYFLSRMEDIEDVAQQILDLYIFTNNSSRIDVSQYTKIKIALNEQAQNRGPDPIMDDVTQQELKPRVPDWEFDGSSPLDVVNTNQHTVSYHFSTS</sequence>
<dbReference type="PROSITE" id="PS51722">
    <property type="entry name" value="G_TR_2"/>
    <property type="match status" value="1"/>
</dbReference>
<dbReference type="FunFam" id="2.40.30.10:FF:000014">
    <property type="entry name" value="Probable GTP-binding protein 1"/>
    <property type="match status" value="1"/>
</dbReference>
<evidence type="ECO:0000313" key="6">
    <source>
        <dbReference type="EMBL" id="KAG2202033.1"/>
    </source>
</evidence>
<evidence type="ECO:0000256" key="2">
    <source>
        <dbReference type="ARBA" id="ARBA00022741"/>
    </source>
</evidence>
<evidence type="ECO:0000313" key="7">
    <source>
        <dbReference type="Proteomes" id="UP000603453"/>
    </source>
</evidence>
<reference evidence="6" key="1">
    <citation type="submission" date="2020-12" db="EMBL/GenBank/DDBJ databases">
        <title>Metabolic potential, ecology and presence of endohyphal bacteria is reflected in genomic diversity of Mucoromycotina.</title>
        <authorList>
            <person name="Muszewska A."/>
            <person name="Okrasinska A."/>
            <person name="Steczkiewicz K."/>
            <person name="Drgas O."/>
            <person name="Orlowska M."/>
            <person name="Perlinska-Lenart U."/>
            <person name="Aleksandrzak-Piekarczyk T."/>
            <person name="Szatraj K."/>
            <person name="Zielenkiewicz U."/>
            <person name="Pilsyk S."/>
            <person name="Malc E."/>
            <person name="Mieczkowski P."/>
            <person name="Kruszewska J.S."/>
            <person name="Biernat P."/>
            <person name="Pawlowska J."/>
        </authorList>
    </citation>
    <scope>NUCLEOTIDE SEQUENCE</scope>
    <source>
        <strain evidence="6">WA0000017839</strain>
    </source>
</reference>
<dbReference type="CDD" id="cd03708">
    <property type="entry name" value="GTPBP_III"/>
    <property type="match status" value="1"/>
</dbReference>
<dbReference type="InterPro" id="IPR006671">
    <property type="entry name" value="Cyclin_N"/>
</dbReference>
<evidence type="ECO:0000256" key="3">
    <source>
        <dbReference type="ARBA" id="ARBA00023134"/>
    </source>
</evidence>
<dbReference type="InterPro" id="IPR036915">
    <property type="entry name" value="Cyclin-like_sf"/>
</dbReference>
<dbReference type="CDD" id="cd03694">
    <property type="entry name" value="GTPBP_II"/>
    <property type="match status" value="1"/>
</dbReference>
<comment type="caution">
    <text evidence="6">The sequence shown here is derived from an EMBL/GenBank/DDBJ whole genome shotgun (WGS) entry which is preliminary data.</text>
</comment>
<dbReference type="GO" id="GO:0003924">
    <property type="term" value="F:GTPase activity"/>
    <property type="evidence" value="ECO:0007669"/>
    <property type="project" value="InterPro"/>
</dbReference>
<dbReference type="GO" id="GO:0005525">
    <property type="term" value="F:GTP binding"/>
    <property type="evidence" value="ECO:0007669"/>
    <property type="project" value="UniProtKB-KW"/>
</dbReference>
<dbReference type="Pfam" id="PF00134">
    <property type="entry name" value="Cyclin_N"/>
    <property type="match status" value="1"/>
</dbReference>
<keyword evidence="2" id="KW-0547">Nucleotide-binding</keyword>
<dbReference type="Gene3D" id="1.10.472.10">
    <property type="entry name" value="Cyclin-like"/>
    <property type="match status" value="2"/>
</dbReference>
<evidence type="ECO:0000256" key="1">
    <source>
        <dbReference type="ARBA" id="ARBA00007249"/>
    </source>
</evidence>
<protein>
    <recommendedName>
        <fullName evidence="5">Tr-type G domain-containing protein</fullName>
    </recommendedName>
</protein>
<dbReference type="Proteomes" id="UP000603453">
    <property type="component" value="Unassembled WGS sequence"/>
</dbReference>
<accession>A0A8H7R2D7</accession>
<dbReference type="OrthoDB" id="248233at2759"/>
<dbReference type="SUPFAM" id="SSF50447">
    <property type="entry name" value="Translation proteins"/>
    <property type="match status" value="1"/>
</dbReference>
<dbReference type="GO" id="GO:0003746">
    <property type="term" value="F:translation elongation factor activity"/>
    <property type="evidence" value="ECO:0007669"/>
    <property type="project" value="TreeGrafter"/>
</dbReference>
<keyword evidence="7" id="KW-1185">Reference proteome</keyword>
<dbReference type="SMART" id="SM00385">
    <property type="entry name" value="CYCLIN"/>
    <property type="match status" value="2"/>
</dbReference>